<dbReference type="InterPro" id="IPR044084">
    <property type="entry name" value="AvModA-like_subst-bd"/>
</dbReference>
<evidence type="ECO:0000256" key="5">
    <source>
        <dbReference type="SAM" id="SignalP"/>
    </source>
</evidence>
<feature type="signal peptide" evidence="5">
    <location>
        <begin position="1"/>
        <end position="30"/>
    </location>
</feature>
<dbReference type="InterPro" id="IPR050682">
    <property type="entry name" value="ModA/WtpA"/>
</dbReference>
<organism evidence="6 7">
    <name type="scientific">Neoroseomonas alkaliterrae</name>
    <dbReference type="NCBI Taxonomy" id="1452450"/>
    <lineage>
        <taxon>Bacteria</taxon>
        <taxon>Pseudomonadati</taxon>
        <taxon>Pseudomonadota</taxon>
        <taxon>Alphaproteobacteria</taxon>
        <taxon>Acetobacterales</taxon>
        <taxon>Acetobacteraceae</taxon>
        <taxon>Neoroseomonas</taxon>
    </lineage>
</organism>
<dbReference type="Proteomes" id="UP000562254">
    <property type="component" value="Unassembled WGS sequence"/>
</dbReference>
<reference evidence="6 7" key="1">
    <citation type="submission" date="2020-08" db="EMBL/GenBank/DDBJ databases">
        <title>Genomic Encyclopedia of Type Strains, Phase IV (KMG-IV): sequencing the most valuable type-strain genomes for metagenomic binning, comparative biology and taxonomic classification.</title>
        <authorList>
            <person name="Goeker M."/>
        </authorList>
    </citation>
    <scope>NUCLEOTIDE SEQUENCE [LARGE SCALE GENOMIC DNA]</scope>
    <source>
        <strain evidence="6 7">DSM 25895</strain>
    </source>
</reference>
<gene>
    <name evidence="6" type="ORF">FHS88_003702</name>
</gene>
<dbReference type="NCBIfam" id="TIGR01256">
    <property type="entry name" value="modA"/>
    <property type="match status" value="1"/>
</dbReference>
<dbReference type="EMBL" id="JACIJE010000013">
    <property type="protein sequence ID" value="MBB5691545.1"/>
    <property type="molecule type" value="Genomic_DNA"/>
</dbReference>
<keyword evidence="7" id="KW-1185">Reference proteome</keyword>
<dbReference type="InterPro" id="IPR005950">
    <property type="entry name" value="ModA"/>
</dbReference>
<dbReference type="GO" id="GO:0015689">
    <property type="term" value="P:molybdate ion transport"/>
    <property type="evidence" value="ECO:0007669"/>
    <property type="project" value="InterPro"/>
</dbReference>
<dbReference type="Gene3D" id="3.40.190.10">
    <property type="entry name" value="Periplasmic binding protein-like II"/>
    <property type="match status" value="2"/>
</dbReference>
<comment type="similarity">
    <text evidence="1">Belongs to the bacterial solute-binding protein ModA family.</text>
</comment>
<dbReference type="PIRSF" id="PIRSF004846">
    <property type="entry name" value="ModA"/>
    <property type="match status" value="1"/>
</dbReference>
<evidence type="ECO:0000256" key="3">
    <source>
        <dbReference type="ARBA" id="ARBA00022729"/>
    </source>
</evidence>
<evidence type="ECO:0000256" key="4">
    <source>
        <dbReference type="PIRSR" id="PIRSR004846-1"/>
    </source>
</evidence>
<evidence type="ECO:0000313" key="7">
    <source>
        <dbReference type="Proteomes" id="UP000562254"/>
    </source>
</evidence>
<accession>A0A840XSM4</accession>
<proteinExistence type="inferred from homology"/>
<comment type="caution">
    <text evidence="6">The sequence shown here is derived from an EMBL/GenBank/DDBJ whole genome shotgun (WGS) entry which is preliminary data.</text>
</comment>
<dbReference type="PANTHER" id="PTHR30632:SF14">
    <property type="entry name" value="TUNGSTATE_MOLYBDATE_CHROMATE-BINDING PROTEIN MODA"/>
    <property type="match status" value="1"/>
</dbReference>
<keyword evidence="4" id="KW-0500">Molybdenum</keyword>
<dbReference type="PANTHER" id="PTHR30632">
    <property type="entry name" value="MOLYBDATE-BINDING PERIPLASMIC PROTEIN"/>
    <property type="match status" value="1"/>
</dbReference>
<dbReference type="RefSeq" id="WP_246420255.1">
    <property type="nucleotide sequence ID" value="NZ_JAAEDJ010000139.1"/>
</dbReference>
<feature type="binding site" evidence="4">
    <location>
        <position position="72"/>
    </location>
    <ligand>
        <name>molybdate</name>
        <dbReference type="ChEBI" id="CHEBI:36264"/>
    </ligand>
</feature>
<name>A0A840XSM4_9PROT</name>
<dbReference type="CDD" id="cd13539">
    <property type="entry name" value="PBP2_AvModA"/>
    <property type="match status" value="1"/>
</dbReference>
<keyword evidence="3 5" id="KW-0732">Signal</keyword>
<evidence type="ECO:0000256" key="2">
    <source>
        <dbReference type="ARBA" id="ARBA00022723"/>
    </source>
</evidence>
<protein>
    <submittedName>
        <fullName evidence="6">Molybdate transport system substrate-binding protein</fullName>
    </submittedName>
</protein>
<evidence type="ECO:0000256" key="1">
    <source>
        <dbReference type="ARBA" id="ARBA00009175"/>
    </source>
</evidence>
<feature type="chain" id="PRO_5032710929" evidence="5">
    <location>
        <begin position="31"/>
        <end position="269"/>
    </location>
</feature>
<dbReference type="AlphaFoldDB" id="A0A840XSM4"/>
<dbReference type="SUPFAM" id="SSF53850">
    <property type="entry name" value="Periplasmic binding protein-like II"/>
    <property type="match status" value="1"/>
</dbReference>
<evidence type="ECO:0000313" key="6">
    <source>
        <dbReference type="EMBL" id="MBB5691545.1"/>
    </source>
</evidence>
<dbReference type="GO" id="GO:0030973">
    <property type="term" value="F:molybdate ion binding"/>
    <property type="evidence" value="ECO:0007669"/>
    <property type="project" value="InterPro"/>
</dbReference>
<dbReference type="GO" id="GO:0046872">
    <property type="term" value="F:metal ion binding"/>
    <property type="evidence" value="ECO:0007669"/>
    <property type="project" value="UniProtKB-KW"/>
</dbReference>
<sequence length="269" mass="28895">MPLGRRPGPHRRIVMLAAAAALPLPGLALAQTRGGPAPLVAGAADLQFAISEIAERFRAETGQEVRISMGSSGNITRQIEQGSPVEMFLSADEAFIFRLHDGGHTRDRGDLYAIGRIVLFTPPGSPLRTADGMEAIRAGLDAGQIRRFAIANPEHAPYGRAAEQALRATGLWERLSPLLVLGENVSQATQFAIAGGSQGGIVAYSLVLAPAMAGRGTFQLIPDSLHEPLRQRMVLTRRAGPVAERFYAFIQQPAAREIMRRYGFVLPGE</sequence>
<feature type="binding site" evidence="4">
    <location>
        <position position="185"/>
    </location>
    <ligand>
        <name>molybdate</name>
        <dbReference type="ChEBI" id="CHEBI:36264"/>
    </ligand>
</feature>
<dbReference type="Pfam" id="PF13531">
    <property type="entry name" value="SBP_bac_11"/>
    <property type="match status" value="1"/>
</dbReference>
<keyword evidence="2 4" id="KW-0479">Metal-binding</keyword>